<protein>
    <submittedName>
        <fullName evidence="1">Uncharacterized protein</fullName>
    </submittedName>
</protein>
<accession>A0A645AZJ4</accession>
<name>A0A645AZJ4_9ZZZZ</name>
<organism evidence="1">
    <name type="scientific">bioreactor metagenome</name>
    <dbReference type="NCBI Taxonomy" id="1076179"/>
    <lineage>
        <taxon>unclassified sequences</taxon>
        <taxon>metagenomes</taxon>
        <taxon>ecological metagenomes</taxon>
    </lineage>
</organism>
<dbReference type="EMBL" id="VSSQ01016652">
    <property type="protein sequence ID" value="MPM58216.1"/>
    <property type="molecule type" value="Genomic_DNA"/>
</dbReference>
<sequence>MAKALPRLAAQQAISVHFKAIERNVVLAHAAITQHRDFTTAHALGRKWLLLAAACLGCEEHAQAVVVGGARLRTRQQRHQIAARTMRDPRLVAANAPAATRHLHGACAQRTEVGTGVRLGEHRRRQYLARRNLGQPFALLLRRAAAIDQLTSNLGSRAQRARCNPCATEFFGHDTHGALAQAHAAVFAVDADAEHAQFCQLAHHVIRNQRIFQMPDMRAWQHFLVGKAAELVANDVQVFVERRFGDGAARAEMLHQRAACFRRCSARVQRTRIGVARQFIGSALQAQLGRAKDFALRHGNAAGKLCQILAHTQCQDQLFARIQFTTTSQALAPGSGGRNRLHGRGNPCQAVQGTLVLLQQGRFRTACGRATLRNHLLGFAQITTRGVSCALKLLDELGCFAHFVHSLLFMQLR</sequence>
<reference evidence="1" key="1">
    <citation type="submission" date="2019-08" db="EMBL/GenBank/DDBJ databases">
        <authorList>
            <person name="Kucharzyk K."/>
            <person name="Murdoch R.W."/>
            <person name="Higgins S."/>
            <person name="Loffler F."/>
        </authorList>
    </citation>
    <scope>NUCLEOTIDE SEQUENCE</scope>
</reference>
<gene>
    <name evidence="1" type="ORF">SDC9_105047</name>
</gene>
<proteinExistence type="predicted"/>
<comment type="caution">
    <text evidence="1">The sequence shown here is derived from an EMBL/GenBank/DDBJ whole genome shotgun (WGS) entry which is preliminary data.</text>
</comment>
<dbReference type="AlphaFoldDB" id="A0A645AZJ4"/>
<evidence type="ECO:0000313" key="1">
    <source>
        <dbReference type="EMBL" id="MPM58216.1"/>
    </source>
</evidence>